<name>A0A9P6GIX2_9PLEO</name>
<reference evidence="2" key="1">
    <citation type="journal article" date="2020" name="Mol. Plant Microbe Interact.">
        <title>Genome Sequence of the Biocontrol Agent Coniothyrium minitans strain Conio (IMI 134523).</title>
        <authorList>
            <person name="Patel D."/>
            <person name="Shittu T.A."/>
            <person name="Baroncelli R."/>
            <person name="Muthumeenakshi S."/>
            <person name="Osborne T.H."/>
            <person name="Janganan T.K."/>
            <person name="Sreenivasaprasad S."/>
        </authorList>
    </citation>
    <scope>NUCLEOTIDE SEQUENCE</scope>
    <source>
        <strain evidence="2">Conio</strain>
    </source>
</reference>
<evidence type="ECO:0000313" key="2">
    <source>
        <dbReference type="EMBL" id="KAF9735004.1"/>
    </source>
</evidence>
<comment type="caution">
    <text evidence="2">The sequence shown here is derived from an EMBL/GenBank/DDBJ whole genome shotgun (WGS) entry which is preliminary data.</text>
</comment>
<organism evidence="2 3">
    <name type="scientific">Paraphaeosphaeria minitans</name>
    <dbReference type="NCBI Taxonomy" id="565426"/>
    <lineage>
        <taxon>Eukaryota</taxon>
        <taxon>Fungi</taxon>
        <taxon>Dikarya</taxon>
        <taxon>Ascomycota</taxon>
        <taxon>Pezizomycotina</taxon>
        <taxon>Dothideomycetes</taxon>
        <taxon>Pleosporomycetidae</taxon>
        <taxon>Pleosporales</taxon>
        <taxon>Massarineae</taxon>
        <taxon>Didymosphaeriaceae</taxon>
        <taxon>Paraphaeosphaeria</taxon>
    </lineage>
</organism>
<dbReference type="AlphaFoldDB" id="A0A9P6GIX2"/>
<keyword evidence="3" id="KW-1185">Reference proteome</keyword>
<feature type="compositionally biased region" description="Polar residues" evidence="1">
    <location>
        <begin position="401"/>
        <end position="415"/>
    </location>
</feature>
<dbReference type="EMBL" id="WJXW01000006">
    <property type="protein sequence ID" value="KAF9735004.1"/>
    <property type="molecule type" value="Genomic_DNA"/>
</dbReference>
<accession>A0A9P6GIX2</accession>
<proteinExistence type="predicted"/>
<evidence type="ECO:0000256" key="1">
    <source>
        <dbReference type="SAM" id="MobiDB-lite"/>
    </source>
</evidence>
<feature type="region of interest" description="Disordered" evidence="1">
    <location>
        <begin position="392"/>
        <end position="422"/>
    </location>
</feature>
<sequence>MWLPTYVGRDREAKGPAVVLTKRPPRVRSFECCKADGTPSVARFSCLGNVQRKLVLEDVHTRWEDRVRRAGSWGRRNARWRAYQYCGFGWASSSTAMRCDAISRVSGVPQAGSVLVLVLDLIDSLGGACARSYLPMEKVANTGLFLAGCTTQRPPSRAVAKLTLRHHGSAGPPVRGLRRSRESSASPVQVVDLGRWMRPWNLICTEPEPLDWSVPASSFPHTAPCHQMRMNTSADNDNDNLQRRPSKVWTSAASGYWLPIGRAPPVSRLPGTHCTVRHACIWSVRRIQTRHERWQAARRDETRLVGLRIVPSQPPCTMATAWGGLFALCLTGRERNYPQTSVKVKDMVALQIMALPCPVLPCSALRCPALPKALPTYLPTYPVYLPTGPLEKSNLPPFPQHEQSQPVSSISPPTRQSKKPPARLAFAQPTALVAGRRLRTFACEPAEGRVEAKMRPRHCMRPRCLGCKDRDLATAPNGKDAFVAVIRQVGVQGRGWRRYSVPAVRLPVATSSEQAQRVTVRDGDESNARGLLRRGESYLPIRSQNHSEGERRLPTVLYLSKHFFACFLDS</sequence>
<gene>
    <name evidence="2" type="ORF">PMIN01_06409</name>
</gene>
<evidence type="ECO:0000313" key="3">
    <source>
        <dbReference type="Proteomes" id="UP000756921"/>
    </source>
</evidence>
<protein>
    <submittedName>
        <fullName evidence="2">Uncharacterized protein</fullName>
    </submittedName>
</protein>
<dbReference type="Proteomes" id="UP000756921">
    <property type="component" value="Unassembled WGS sequence"/>
</dbReference>